<dbReference type="EMBL" id="JBDPZN010000023">
    <property type="protein sequence ID" value="MEO3684677.1"/>
    <property type="molecule type" value="Genomic_DNA"/>
</dbReference>
<protein>
    <submittedName>
        <fullName evidence="1">Uncharacterized protein</fullName>
    </submittedName>
</protein>
<keyword evidence="2" id="KW-1185">Reference proteome</keyword>
<evidence type="ECO:0000313" key="2">
    <source>
        <dbReference type="Proteomes" id="UP001477278"/>
    </source>
</evidence>
<dbReference type="RefSeq" id="WP_347691061.1">
    <property type="nucleotide sequence ID" value="NZ_JBDPZN010000023.1"/>
</dbReference>
<gene>
    <name evidence="1" type="ORF">ABHN84_20650</name>
</gene>
<proteinExistence type="predicted"/>
<comment type="caution">
    <text evidence="1">The sequence shown here is derived from an EMBL/GenBank/DDBJ whole genome shotgun (WGS) entry which is preliminary data.</text>
</comment>
<reference evidence="1 2" key="1">
    <citation type="submission" date="2024-05" db="EMBL/GenBank/DDBJ databases">
        <title>Genome sequencing of Marine Estuary Bacteria, Shewanella vesiculosa and S. baltica, and Pseudomonas syringae.</title>
        <authorList>
            <person name="Gurung A."/>
            <person name="Maclea K.S."/>
        </authorList>
    </citation>
    <scope>NUCLEOTIDE SEQUENCE [LARGE SCALE GENOMIC DNA]</scope>
    <source>
        <strain evidence="1 2">1A</strain>
    </source>
</reference>
<name>A0ABV0FXG6_9GAMM</name>
<sequence length="87" mass="9809">MIIPTLSDNAHLALAQLAGGSRVTRVHTQWQKGNSLTNIVTYGIKDKRTVMHILRTGRECVAYEVKQLERYSMSLAIEQALEILDEI</sequence>
<dbReference type="Proteomes" id="UP001477278">
    <property type="component" value="Unassembled WGS sequence"/>
</dbReference>
<organism evidence="1 2">
    <name type="scientific">Shewanella vesiculosa</name>
    <dbReference type="NCBI Taxonomy" id="518738"/>
    <lineage>
        <taxon>Bacteria</taxon>
        <taxon>Pseudomonadati</taxon>
        <taxon>Pseudomonadota</taxon>
        <taxon>Gammaproteobacteria</taxon>
        <taxon>Alteromonadales</taxon>
        <taxon>Shewanellaceae</taxon>
        <taxon>Shewanella</taxon>
    </lineage>
</organism>
<evidence type="ECO:0000313" key="1">
    <source>
        <dbReference type="EMBL" id="MEO3684677.1"/>
    </source>
</evidence>
<accession>A0ABV0FXG6</accession>